<reference evidence="2" key="1">
    <citation type="journal article" date="2019" name="Int. J. Syst. Evol. Microbiol.">
        <title>The Global Catalogue of Microorganisms (GCM) 10K type strain sequencing project: providing services to taxonomists for standard genome sequencing and annotation.</title>
        <authorList>
            <consortium name="The Broad Institute Genomics Platform"/>
            <consortium name="The Broad Institute Genome Sequencing Center for Infectious Disease"/>
            <person name="Wu L."/>
            <person name="Ma J."/>
        </authorList>
    </citation>
    <scope>NUCLEOTIDE SEQUENCE [LARGE SCALE GENOMIC DNA]</scope>
    <source>
        <strain evidence="2">CGMCC 4.7152</strain>
    </source>
</reference>
<evidence type="ECO:0000313" key="2">
    <source>
        <dbReference type="Proteomes" id="UP001595912"/>
    </source>
</evidence>
<accession>A0ABV9W1A6</accession>
<sequence length="67" mass="7813">MRDQTEILDIRLLIRKGRARNGSWFQTVALGEPDAVVAVRADGRQFRTPRLPGFLWYQCPLERRVTD</sequence>
<protein>
    <submittedName>
        <fullName evidence="1">Uncharacterized protein</fullName>
    </submittedName>
</protein>
<dbReference type="RefSeq" id="WP_380120492.1">
    <property type="nucleotide sequence ID" value="NZ_JBHSIU010000041.1"/>
</dbReference>
<organism evidence="1 2">
    <name type="scientific">Dactylosporangium cerinum</name>
    <dbReference type="NCBI Taxonomy" id="1434730"/>
    <lineage>
        <taxon>Bacteria</taxon>
        <taxon>Bacillati</taxon>
        <taxon>Actinomycetota</taxon>
        <taxon>Actinomycetes</taxon>
        <taxon>Micromonosporales</taxon>
        <taxon>Micromonosporaceae</taxon>
        <taxon>Dactylosporangium</taxon>
    </lineage>
</organism>
<comment type="caution">
    <text evidence="1">The sequence shown here is derived from an EMBL/GenBank/DDBJ whole genome shotgun (WGS) entry which is preliminary data.</text>
</comment>
<dbReference type="EMBL" id="JBHSIU010000041">
    <property type="protein sequence ID" value="MFC5002445.1"/>
    <property type="molecule type" value="Genomic_DNA"/>
</dbReference>
<dbReference type="Proteomes" id="UP001595912">
    <property type="component" value="Unassembled WGS sequence"/>
</dbReference>
<gene>
    <name evidence="1" type="ORF">ACFPIJ_32000</name>
</gene>
<proteinExistence type="predicted"/>
<keyword evidence="2" id="KW-1185">Reference proteome</keyword>
<name>A0ABV9W1A6_9ACTN</name>
<evidence type="ECO:0000313" key="1">
    <source>
        <dbReference type="EMBL" id="MFC5002445.1"/>
    </source>
</evidence>